<dbReference type="InterPro" id="IPR002501">
    <property type="entry name" value="PsdUridine_synth_N"/>
</dbReference>
<accession>A0A7G1H3C2</accession>
<evidence type="ECO:0000256" key="4">
    <source>
        <dbReference type="ARBA" id="ARBA00023235"/>
    </source>
</evidence>
<dbReference type="InterPro" id="IPR020103">
    <property type="entry name" value="PsdUridine_synth_cat_dom_sf"/>
</dbReference>
<dbReference type="PANTHER" id="PTHR13767:SF2">
    <property type="entry name" value="PSEUDOURIDYLATE SYNTHASE TRUB1"/>
    <property type="match status" value="1"/>
</dbReference>
<evidence type="ECO:0000256" key="2">
    <source>
        <dbReference type="ARBA" id="ARBA00005642"/>
    </source>
</evidence>
<dbReference type="AlphaFoldDB" id="A0A7G1H3C2"/>
<dbReference type="GO" id="GO:0160148">
    <property type="term" value="F:tRNA pseudouridine(55) synthase activity"/>
    <property type="evidence" value="ECO:0007669"/>
    <property type="project" value="UniProtKB-EC"/>
</dbReference>
<dbReference type="EC" id="5.4.99.25" evidence="5"/>
<sequence length="299" mass="33672">MQDLNLMNIIINLNKDYGITSHDAVTSVKKLFKVRKAGHAGTLDPIATGVLLICLNEATKISPFLSNMDKEYIMTTKLGETTDTYDTEGRVIRKVQSSHLNVQIKEIKEIIQRFIGEIEQVPPMYSAIKVSGEPLYKLARKGIEIERRPRKVIINSIEIISFKSPFLKLKVSCSKGTYMRSLCNDIGNAIGVGAHMVELIRTKIGHFHIENSAKISELPHKIHAMYSIDSALNYLPEIILEGDNLRKAKNGNPITYVSDSPIHQFTHSPFIRLKNPEGRLFGIGKVLRNSIKIERLLKL</sequence>
<dbReference type="GO" id="GO:0003723">
    <property type="term" value="F:RNA binding"/>
    <property type="evidence" value="ECO:0007669"/>
    <property type="project" value="InterPro"/>
</dbReference>
<feature type="domain" description="Pseudouridine synthase II N-terminal" evidence="6">
    <location>
        <begin position="29"/>
        <end position="179"/>
    </location>
</feature>
<dbReference type="InterPro" id="IPR032819">
    <property type="entry name" value="TruB_C"/>
</dbReference>
<evidence type="ECO:0000313" key="8">
    <source>
        <dbReference type="EMBL" id="BCB97314.1"/>
    </source>
</evidence>
<comment type="catalytic activity">
    <reaction evidence="1 5">
        <text>uridine(55) in tRNA = pseudouridine(55) in tRNA</text>
        <dbReference type="Rhea" id="RHEA:42532"/>
        <dbReference type="Rhea" id="RHEA-COMP:10101"/>
        <dbReference type="Rhea" id="RHEA-COMP:10102"/>
        <dbReference type="ChEBI" id="CHEBI:65314"/>
        <dbReference type="ChEBI" id="CHEBI:65315"/>
        <dbReference type="EC" id="5.4.99.25"/>
    </reaction>
</comment>
<name>A0A7G1H3C2_9BACT</name>
<evidence type="ECO:0000256" key="1">
    <source>
        <dbReference type="ARBA" id="ARBA00000385"/>
    </source>
</evidence>
<dbReference type="EMBL" id="AP022873">
    <property type="protein sequence ID" value="BCB97314.1"/>
    <property type="molecule type" value="Genomic_DNA"/>
</dbReference>
<dbReference type="Gene3D" id="3.30.2350.10">
    <property type="entry name" value="Pseudouridine synthase"/>
    <property type="match status" value="1"/>
</dbReference>
<dbReference type="PANTHER" id="PTHR13767">
    <property type="entry name" value="TRNA-PSEUDOURIDINE SYNTHASE"/>
    <property type="match status" value="1"/>
</dbReference>
<dbReference type="NCBIfam" id="TIGR00431">
    <property type="entry name" value="TruB"/>
    <property type="match status" value="1"/>
</dbReference>
<feature type="active site" description="Nucleophile" evidence="5">
    <location>
        <position position="44"/>
    </location>
</feature>
<evidence type="ECO:0000313" key="9">
    <source>
        <dbReference type="Proteomes" id="UP000516360"/>
    </source>
</evidence>
<organism evidence="8 9">
    <name type="scientific">Dissulfurispira thermophila</name>
    <dbReference type="NCBI Taxonomy" id="2715679"/>
    <lineage>
        <taxon>Bacteria</taxon>
        <taxon>Pseudomonadati</taxon>
        <taxon>Nitrospirota</taxon>
        <taxon>Thermodesulfovibrionia</taxon>
        <taxon>Thermodesulfovibrionales</taxon>
        <taxon>Dissulfurispiraceae</taxon>
        <taxon>Dissulfurispira</taxon>
    </lineage>
</organism>
<evidence type="ECO:0000256" key="5">
    <source>
        <dbReference type="HAMAP-Rule" id="MF_01080"/>
    </source>
</evidence>
<evidence type="ECO:0000259" key="7">
    <source>
        <dbReference type="Pfam" id="PF16198"/>
    </source>
</evidence>
<dbReference type="InterPro" id="IPR014780">
    <property type="entry name" value="tRNA_psdUridine_synth_TruB"/>
</dbReference>
<dbReference type="CDD" id="cd02573">
    <property type="entry name" value="PseudoU_synth_EcTruB"/>
    <property type="match status" value="1"/>
</dbReference>
<dbReference type="Pfam" id="PF16198">
    <property type="entry name" value="TruB_C_2"/>
    <property type="match status" value="1"/>
</dbReference>
<dbReference type="HAMAP" id="MF_01080">
    <property type="entry name" value="TruB_bact"/>
    <property type="match status" value="1"/>
</dbReference>
<feature type="domain" description="tRNA pseudouridylate synthase B C-terminal" evidence="7">
    <location>
        <begin position="180"/>
        <end position="240"/>
    </location>
</feature>
<protein>
    <recommendedName>
        <fullName evidence="5">tRNA pseudouridine synthase B</fullName>
        <ecNumber evidence="5">5.4.99.25</ecNumber>
    </recommendedName>
    <alternativeName>
        <fullName evidence="5">tRNA pseudouridine(55) synthase</fullName>
        <shortName evidence="5">Psi55 synthase</shortName>
    </alternativeName>
    <alternativeName>
        <fullName evidence="5">tRNA pseudouridylate synthase</fullName>
    </alternativeName>
    <alternativeName>
        <fullName evidence="5">tRNA-uridine isomerase</fullName>
    </alternativeName>
</protein>
<comment type="similarity">
    <text evidence="2 5">Belongs to the pseudouridine synthase TruB family. Type 1 subfamily.</text>
</comment>
<comment type="function">
    <text evidence="5">Responsible for synthesis of pseudouridine from uracil-55 in the psi GC loop of transfer RNAs.</text>
</comment>
<keyword evidence="3 5" id="KW-0819">tRNA processing</keyword>
<dbReference type="GO" id="GO:1990481">
    <property type="term" value="P:mRNA pseudouridine synthesis"/>
    <property type="evidence" value="ECO:0007669"/>
    <property type="project" value="TreeGrafter"/>
</dbReference>
<reference evidence="8 9" key="1">
    <citation type="submission" date="2020-03" db="EMBL/GenBank/DDBJ databases">
        <title>Complete genome sequences of two sulfur-disproportionating bacterial strains T55J and Mzg5.</title>
        <authorList>
            <person name="Umezawa K."/>
            <person name="Kojima H."/>
            <person name="Kato Y."/>
            <person name="Fukui M."/>
        </authorList>
    </citation>
    <scope>NUCLEOTIDE SEQUENCE [LARGE SCALE GENOMIC DNA]</scope>
    <source>
        <strain evidence="8 9">T55J</strain>
    </source>
</reference>
<dbReference type="SUPFAM" id="SSF55120">
    <property type="entry name" value="Pseudouridine synthase"/>
    <property type="match status" value="1"/>
</dbReference>
<gene>
    <name evidence="5 8" type="primary">truB</name>
    <name evidence="8" type="ORF">JZK55_22360</name>
</gene>
<proteinExistence type="inferred from homology"/>
<evidence type="ECO:0000259" key="6">
    <source>
        <dbReference type="Pfam" id="PF01509"/>
    </source>
</evidence>
<dbReference type="Proteomes" id="UP000516360">
    <property type="component" value="Chromosome"/>
</dbReference>
<dbReference type="Pfam" id="PF01509">
    <property type="entry name" value="TruB_N"/>
    <property type="match status" value="1"/>
</dbReference>
<evidence type="ECO:0000256" key="3">
    <source>
        <dbReference type="ARBA" id="ARBA00022694"/>
    </source>
</evidence>
<dbReference type="GO" id="GO:0031119">
    <property type="term" value="P:tRNA pseudouridine synthesis"/>
    <property type="evidence" value="ECO:0007669"/>
    <property type="project" value="UniProtKB-UniRule"/>
</dbReference>
<keyword evidence="4 5" id="KW-0413">Isomerase</keyword>
<keyword evidence="9" id="KW-1185">Reference proteome</keyword>
<dbReference type="KEGG" id="dtp:JZK55_22360"/>